<evidence type="ECO:0000313" key="3">
    <source>
        <dbReference type="Proteomes" id="UP000271700"/>
    </source>
</evidence>
<dbReference type="Proteomes" id="UP000271700">
    <property type="component" value="Unassembled WGS sequence"/>
</dbReference>
<dbReference type="AlphaFoldDB" id="A0A497YX66"/>
<feature type="compositionally biased region" description="Basic and acidic residues" evidence="1">
    <location>
        <begin position="110"/>
        <end position="122"/>
    </location>
</feature>
<protein>
    <submittedName>
        <fullName evidence="2">Uncharacterized protein</fullName>
    </submittedName>
</protein>
<reference evidence="2 3" key="1">
    <citation type="submission" date="2018-10" db="EMBL/GenBank/DDBJ databases">
        <title>Genomic Encyclopedia of Archaeal and Bacterial Type Strains, Phase II (KMG-II): from individual species to whole genera.</title>
        <authorList>
            <person name="Goeker M."/>
        </authorList>
    </citation>
    <scope>NUCLEOTIDE SEQUENCE [LARGE SCALE GENOMIC DNA]</scope>
    <source>
        <strain evidence="2 3">DSM 29317</strain>
    </source>
</reference>
<accession>A0A497YX66</accession>
<comment type="caution">
    <text evidence="2">The sequence shown here is derived from an EMBL/GenBank/DDBJ whole genome shotgun (WGS) entry which is preliminary data.</text>
</comment>
<evidence type="ECO:0000256" key="1">
    <source>
        <dbReference type="SAM" id="MobiDB-lite"/>
    </source>
</evidence>
<organism evidence="2 3">
    <name type="scientific">Ruegeria conchae</name>
    <dbReference type="NCBI Taxonomy" id="981384"/>
    <lineage>
        <taxon>Bacteria</taxon>
        <taxon>Pseudomonadati</taxon>
        <taxon>Pseudomonadota</taxon>
        <taxon>Alphaproteobacteria</taxon>
        <taxon>Rhodobacterales</taxon>
        <taxon>Roseobacteraceae</taxon>
        <taxon>Ruegeria</taxon>
    </lineage>
</organism>
<dbReference type="RefSeq" id="WP_010441080.1">
    <property type="nucleotide sequence ID" value="NZ_AEYW01000007.1"/>
</dbReference>
<dbReference type="EMBL" id="RCCT01000006">
    <property type="protein sequence ID" value="RLK00689.1"/>
    <property type="molecule type" value="Genomic_DNA"/>
</dbReference>
<sequence>MKLGDKMVEKLNDKTGCDGLKFEFDTSTKPTLSVDVERYQHFLDESDLTEVQKAEFLQSLWNIMMSFVELGFGVHPLQEVCGKDAGTSTLSTDEYSDALSLEYPQDDEDARANEREGSLELE</sequence>
<name>A0A497YX66_9RHOB</name>
<dbReference type="OrthoDB" id="7876422at2"/>
<keyword evidence="3" id="KW-1185">Reference proteome</keyword>
<evidence type="ECO:0000313" key="2">
    <source>
        <dbReference type="EMBL" id="RLK00689.1"/>
    </source>
</evidence>
<feature type="region of interest" description="Disordered" evidence="1">
    <location>
        <begin position="95"/>
        <end position="122"/>
    </location>
</feature>
<dbReference type="STRING" id="981384.GCA_000192475_02634"/>
<gene>
    <name evidence="2" type="ORF">CLV75_3682</name>
</gene>
<proteinExistence type="predicted"/>